<evidence type="ECO:0000313" key="2">
    <source>
        <dbReference type="Proteomes" id="UP000789759"/>
    </source>
</evidence>
<proteinExistence type="predicted"/>
<protein>
    <submittedName>
        <fullName evidence="1">10807_t:CDS:1</fullName>
    </submittedName>
</protein>
<keyword evidence="2" id="KW-1185">Reference proteome</keyword>
<accession>A0A9N8WMR8</accession>
<evidence type="ECO:0000313" key="1">
    <source>
        <dbReference type="EMBL" id="CAG8488661.1"/>
    </source>
</evidence>
<dbReference type="OrthoDB" id="2447222at2759"/>
<dbReference type="EMBL" id="CAJVQA010000739">
    <property type="protein sequence ID" value="CAG8488661.1"/>
    <property type="molecule type" value="Genomic_DNA"/>
</dbReference>
<name>A0A9N8WMR8_9GLOM</name>
<comment type="caution">
    <text evidence="1">The sequence shown here is derived from an EMBL/GenBank/DDBJ whole genome shotgun (WGS) entry which is preliminary data.</text>
</comment>
<dbReference type="Proteomes" id="UP000789759">
    <property type="component" value="Unassembled WGS sequence"/>
</dbReference>
<organism evidence="1 2">
    <name type="scientific">Cetraspora pellucida</name>
    <dbReference type="NCBI Taxonomy" id="1433469"/>
    <lineage>
        <taxon>Eukaryota</taxon>
        <taxon>Fungi</taxon>
        <taxon>Fungi incertae sedis</taxon>
        <taxon>Mucoromycota</taxon>
        <taxon>Glomeromycotina</taxon>
        <taxon>Glomeromycetes</taxon>
        <taxon>Diversisporales</taxon>
        <taxon>Gigasporaceae</taxon>
        <taxon>Cetraspora</taxon>
    </lineage>
</organism>
<reference evidence="1" key="1">
    <citation type="submission" date="2021-06" db="EMBL/GenBank/DDBJ databases">
        <authorList>
            <person name="Kallberg Y."/>
            <person name="Tangrot J."/>
            <person name="Rosling A."/>
        </authorList>
    </citation>
    <scope>NUCLEOTIDE SEQUENCE</scope>
    <source>
        <strain evidence="1">FL966</strain>
    </source>
</reference>
<dbReference type="AlphaFoldDB" id="A0A9N8WMR8"/>
<gene>
    <name evidence="1" type="ORF">CPELLU_LOCUS1870</name>
</gene>
<feature type="non-terminal residue" evidence="1">
    <location>
        <position position="1"/>
    </location>
</feature>
<sequence length="40" mass="4867">NASVDNIIIKKALSQLREVLKEYDLKNIYNIDETELFYWY</sequence>